<gene>
    <name evidence="1" type="ORF">S06H3_36117</name>
</gene>
<reference evidence="1" key="1">
    <citation type="journal article" date="2014" name="Front. Microbiol.">
        <title>High frequency of phylogenetically diverse reductive dehalogenase-homologous genes in deep subseafloor sedimentary metagenomes.</title>
        <authorList>
            <person name="Kawai M."/>
            <person name="Futagami T."/>
            <person name="Toyoda A."/>
            <person name="Takaki Y."/>
            <person name="Nishi S."/>
            <person name="Hori S."/>
            <person name="Arai W."/>
            <person name="Tsubouchi T."/>
            <person name="Morono Y."/>
            <person name="Uchiyama I."/>
            <person name="Ito T."/>
            <person name="Fujiyama A."/>
            <person name="Inagaki F."/>
            <person name="Takami H."/>
        </authorList>
    </citation>
    <scope>NUCLEOTIDE SEQUENCE</scope>
    <source>
        <strain evidence="1">Expedition CK06-06</strain>
    </source>
</reference>
<evidence type="ECO:0000313" key="1">
    <source>
        <dbReference type="EMBL" id="GAI28324.1"/>
    </source>
</evidence>
<sequence>NVSIGKDMSKFIINSVSLEAIFNATVNINVDTANDNFTIQYGIGDFATFYVLISDLDFTNPYRVANNKTSNLGQDTSPTILNITDKAIETADEEDIITAISSSLEKDLEHSNFTITLGIDIYCEDNGPPSNDHDTWEALIIKSFNLTFSYERKVEKFTSISWNQVGNQITGSNMQIKNATLNFNYKIDQDLLKTLSPFSEIRIIINNNRYAETIKLSDITSVFQEAKVGGFDISSLISKDVNITVSIQVFIANTFGLGQNITTSSKSRLTE</sequence>
<comment type="caution">
    <text evidence="1">The sequence shown here is derived from an EMBL/GenBank/DDBJ whole genome shotgun (WGS) entry which is preliminary data.</text>
</comment>
<proteinExistence type="predicted"/>
<accession>X1PBN0</accession>
<dbReference type="AlphaFoldDB" id="X1PBN0"/>
<organism evidence="1">
    <name type="scientific">marine sediment metagenome</name>
    <dbReference type="NCBI Taxonomy" id="412755"/>
    <lineage>
        <taxon>unclassified sequences</taxon>
        <taxon>metagenomes</taxon>
        <taxon>ecological metagenomes</taxon>
    </lineage>
</organism>
<dbReference type="EMBL" id="BARV01021852">
    <property type="protein sequence ID" value="GAI28324.1"/>
    <property type="molecule type" value="Genomic_DNA"/>
</dbReference>
<feature type="non-terminal residue" evidence="1">
    <location>
        <position position="1"/>
    </location>
</feature>
<protein>
    <submittedName>
        <fullName evidence="1">Uncharacterized protein</fullName>
    </submittedName>
</protein>
<name>X1PBN0_9ZZZZ</name>
<feature type="non-terminal residue" evidence="1">
    <location>
        <position position="271"/>
    </location>
</feature>